<name>A0A2P2P714_RHIMU</name>
<dbReference type="EMBL" id="GGEC01070038">
    <property type="protein sequence ID" value="MBX50522.1"/>
    <property type="molecule type" value="Transcribed_RNA"/>
</dbReference>
<dbReference type="AlphaFoldDB" id="A0A2P2P714"/>
<proteinExistence type="predicted"/>
<accession>A0A2P2P714</accession>
<protein>
    <submittedName>
        <fullName evidence="1">Uncharacterized protein</fullName>
    </submittedName>
</protein>
<sequence>MTFLKPTWQQFHIAKACLDHPCCTHFNPTQKDGIKRSQDKMHDDLGKFCPLIGYEYALQLNIIKANIQNPTPKNNQYGGYLSHSCQWAID</sequence>
<evidence type="ECO:0000313" key="1">
    <source>
        <dbReference type="EMBL" id="MBX50522.1"/>
    </source>
</evidence>
<organism evidence="1">
    <name type="scientific">Rhizophora mucronata</name>
    <name type="common">Asiatic mangrove</name>
    <dbReference type="NCBI Taxonomy" id="61149"/>
    <lineage>
        <taxon>Eukaryota</taxon>
        <taxon>Viridiplantae</taxon>
        <taxon>Streptophyta</taxon>
        <taxon>Embryophyta</taxon>
        <taxon>Tracheophyta</taxon>
        <taxon>Spermatophyta</taxon>
        <taxon>Magnoliopsida</taxon>
        <taxon>eudicotyledons</taxon>
        <taxon>Gunneridae</taxon>
        <taxon>Pentapetalae</taxon>
        <taxon>rosids</taxon>
        <taxon>fabids</taxon>
        <taxon>Malpighiales</taxon>
        <taxon>Rhizophoraceae</taxon>
        <taxon>Rhizophora</taxon>
    </lineage>
</organism>
<reference evidence="1" key="1">
    <citation type="submission" date="2018-02" db="EMBL/GenBank/DDBJ databases">
        <title>Rhizophora mucronata_Transcriptome.</title>
        <authorList>
            <person name="Meera S.P."/>
            <person name="Sreeshan A."/>
            <person name="Augustine A."/>
        </authorList>
    </citation>
    <scope>NUCLEOTIDE SEQUENCE</scope>
    <source>
        <tissue evidence="1">Leaf</tissue>
    </source>
</reference>